<sequence>MDKPKMVLLGGPNSGKTHYAGQLYGRLRRRPGRLRLAEGGTPVDLSPLEDVLASLEEGRAAEHTSASTWAEITLPIVDDTGTEFELNWPDYGGEQLRTAFNERAISELWRTRLKGAQGWILMIRLKTEVTYPGAIERMVERSHTNEQGSSRATNWDSNAYWTELTQILLHVGGLGTVEQKHLPRLAIMLSCYDEVNAGEVPPATILARYLPLFSTFLHSVWPSDAVSVWGLSSLGRELNRRSHDDAFIDNGPETQGWTVLPAGGPSSQDLTLPLHWLLQSK</sequence>
<protein>
    <recommendedName>
        <fullName evidence="1">Double-GTPase 1 domain-containing protein</fullName>
    </recommendedName>
</protein>
<dbReference type="Proteomes" id="UP001596031">
    <property type="component" value="Unassembled WGS sequence"/>
</dbReference>
<evidence type="ECO:0000313" key="2">
    <source>
        <dbReference type="EMBL" id="MFC5510620.1"/>
    </source>
</evidence>
<gene>
    <name evidence="2" type="ORF">ACFPOU_05735</name>
</gene>
<dbReference type="InterPro" id="IPR045530">
    <property type="entry name" value="DO-GTPase1"/>
</dbReference>
<dbReference type="Pfam" id="PF19975">
    <property type="entry name" value="DO-GTPase1"/>
    <property type="match status" value="1"/>
</dbReference>
<organism evidence="2 3">
    <name type="scientific">Massilia jejuensis</name>
    <dbReference type="NCBI Taxonomy" id="648894"/>
    <lineage>
        <taxon>Bacteria</taxon>
        <taxon>Pseudomonadati</taxon>
        <taxon>Pseudomonadota</taxon>
        <taxon>Betaproteobacteria</taxon>
        <taxon>Burkholderiales</taxon>
        <taxon>Oxalobacteraceae</taxon>
        <taxon>Telluria group</taxon>
        <taxon>Massilia</taxon>
    </lineage>
</organism>
<comment type="caution">
    <text evidence="2">The sequence shown here is derived from an EMBL/GenBank/DDBJ whole genome shotgun (WGS) entry which is preliminary data.</text>
</comment>
<proteinExistence type="predicted"/>
<accession>A0ABW0PDA0</accession>
<evidence type="ECO:0000259" key="1">
    <source>
        <dbReference type="Pfam" id="PF19975"/>
    </source>
</evidence>
<evidence type="ECO:0000313" key="3">
    <source>
        <dbReference type="Proteomes" id="UP001596031"/>
    </source>
</evidence>
<dbReference type="EMBL" id="JBHSMS010000023">
    <property type="protein sequence ID" value="MFC5510620.1"/>
    <property type="molecule type" value="Genomic_DNA"/>
</dbReference>
<feature type="domain" description="Double-GTPase 1" evidence="1">
    <location>
        <begin position="7"/>
        <end position="277"/>
    </location>
</feature>
<keyword evidence="3" id="KW-1185">Reference proteome</keyword>
<dbReference type="RefSeq" id="WP_379718091.1">
    <property type="nucleotide sequence ID" value="NZ_JBHSMS010000023.1"/>
</dbReference>
<reference evidence="3" key="1">
    <citation type="journal article" date="2019" name="Int. J. Syst. Evol. Microbiol.">
        <title>The Global Catalogue of Microorganisms (GCM) 10K type strain sequencing project: providing services to taxonomists for standard genome sequencing and annotation.</title>
        <authorList>
            <consortium name="The Broad Institute Genomics Platform"/>
            <consortium name="The Broad Institute Genome Sequencing Center for Infectious Disease"/>
            <person name="Wu L."/>
            <person name="Ma J."/>
        </authorList>
    </citation>
    <scope>NUCLEOTIDE SEQUENCE [LARGE SCALE GENOMIC DNA]</scope>
    <source>
        <strain evidence="3">CCUG 38813</strain>
    </source>
</reference>
<name>A0ABW0PDA0_9BURK</name>